<dbReference type="InterPro" id="IPR036388">
    <property type="entry name" value="WH-like_DNA-bd_sf"/>
</dbReference>
<dbReference type="eggNOG" id="COG0457">
    <property type="taxonomic scope" value="Bacteria"/>
</dbReference>
<evidence type="ECO:0000256" key="2">
    <source>
        <dbReference type="ARBA" id="ARBA00022803"/>
    </source>
</evidence>
<name>M4V7I2_9BACT</name>
<evidence type="ECO:0000256" key="3">
    <source>
        <dbReference type="ARBA" id="ARBA00023125"/>
    </source>
</evidence>
<dbReference type="AlphaFoldDB" id="M4V7I2"/>
<dbReference type="Gene3D" id="1.25.40.10">
    <property type="entry name" value="Tetratricopeptide repeat domain"/>
    <property type="match status" value="2"/>
</dbReference>
<evidence type="ECO:0000256" key="5">
    <source>
        <dbReference type="PROSITE-ProRule" id="PRU01091"/>
    </source>
</evidence>
<dbReference type="InterPro" id="IPR011990">
    <property type="entry name" value="TPR-like_helical_dom_sf"/>
</dbReference>
<dbReference type="InterPro" id="IPR001867">
    <property type="entry name" value="OmpR/PhoB-type_DNA-bd"/>
</dbReference>
<dbReference type="PANTHER" id="PTHR45641:SF19">
    <property type="entry name" value="NEPHROCYSTIN-3"/>
    <property type="match status" value="1"/>
</dbReference>
<dbReference type="Proteomes" id="UP000012040">
    <property type="component" value="Chromosome"/>
</dbReference>
<dbReference type="SMART" id="SM00028">
    <property type="entry name" value="TPR"/>
    <property type="match status" value="3"/>
</dbReference>
<feature type="DNA-binding region" description="OmpR/PhoB-type" evidence="5">
    <location>
        <begin position="250"/>
        <end position="358"/>
    </location>
</feature>
<protein>
    <recommendedName>
        <fullName evidence="6">OmpR/PhoB-type domain-containing protein</fullName>
    </recommendedName>
</protein>
<accession>M4V7I2</accession>
<dbReference type="SUPFAM" id="SSF46894">
    <property type="entry name" value="C-terminal effector domain of the bipartite response regulators"/>
    <property type="match status" value="1"/>
</dbReference>
<dbReference type="PANTHER" id="PTHR45641">
    <property type="entry name" value="TETRATRICOPEPTIDE REPEAT PROTEIN (AFU_ORTHOLOGUE AFUA_6G03870)"/>
    <property type="match status" value="1"/>
</dbReference>
<keyword evidence="3 5" id="KW-0238">DNA-binding</keyword>
<gene>
    <name evidence="7" type="ORF">A11Q_175</name>
</gene>
<dbReference type="PATRIC" id="fig|1184267.3.peg.178"/>
<dbReference type="RefSeq" id="WP_015468885.1">
    <property type="nucleotide sequence ID" value="NC_020813.1"/>
</dbReference>
<reference evidence="7 8" key="1">
    <citation type="journal article" date="2013" name="ISME J.">
        <title>By their genes ye shall know them: genomic signatures of predatory bacteria.</title>
        <authorList>
            <person name="Pasternak Z."/>
            <person name="Pietrokovski S."/>
            <person name="Rotem O."/>
            <person name="Gophna U."/>
            <person name="Lurie-Weinberger M.N."/>
            <person name="Jurkevitch E."/>
        </authorList>
    </citation>
    <scope>NUCLEOTIDE SEQUENCE [LARGE SCALE GENOMIC DNA]</scope>
    <source>
        <strain evidence="7 8">JSS</strain>
    </source>
</reference>
<dbReference type="CDD" id="cd00383">
    <property type="entry name" value="trans_reg_C"/>
    <property type="match status" value="1"/>
</dbReference>
<dbReference type="eggNOG" id="COG0745">
    <property type="taxonomic scope" value="Bacteria"/>
</dbReference>
<dbReference type="Pfam" id="PF13181">
    <property type="entry name" value="TPR_8"/>
    <property type="match status" value="1"/>
</dbReference>
<dbReference type="KEGG" id="bex:A11Q_175"/>
<organism evidence="7 8">
    <name type="scientific">Pseudobdellovibrio exovorus JSS</name>
    <dbReference type="NCBI Taxonomy" id="1184267"/>
    <lineage>
        <taxon>Bacteria</taxon>
        <taxon>Pseudomonadati</taxon>
        <taxon>Bdellovibrionota</taxon>
        <taxon>Bdellovibrionia</taxon>
        <taxon>Bdellovibrionales</taxon>
        <taxon>Pseudobdellovibrionaceae</taxon>
        <taxon>Pseudobdellovibrio</taxon>
    </lineage>
</organism>
<dbReference type="HOGENOM" id="CLU_753687_0_0_7"/>
<keyword evidence="2 4" id="KW-0802">TPR repeat</keyword>
<dbReference type="GO" id="GO:0006355">
    <property type="term" value="P:regulation of DNA-templated transcription"/>
    <property type="evidence" value="ECO:0007669"/>
    <property type="project" value="InterPro"/>
</dbReference>
<dbReference type="Pfam" id="PF13424">
    <property type="entry name" value="TPR_12"/>
    <property type="match status" value="1"/>
</dbReference>
<dbReference type="SMART" id="SM00862">
    <property type="entry name" value="Trans_reg_C"/>
    <property type="match status" value="1"/>
</dbReference>
<keyword evidence="8" id="KW-1185">Reference proteome</keyword>
<dbReference type="PROSITE" id="PS50005">
    <property type="entry name" value="TPR"/>
    <property type="match status" value="1"/>
</dbReference>
<dbReference type="Pfam" id="PF00486">
    <property type="entry name" value="Trans_reg_C"/>
    <property type="match status" value="1"/>
</dbReference>
<evidence type="ECO:0000313" key="7">
    <source>
        <dbReference type="EMBL" id="AGH94395.1"/>
    </source>
</evidence>
<sequence length="373" mass="42854">MSNQAERLHEIGKLYCDRGDYSLALPNLQEAAALMLAEKKFDGFLKATQMVLRIHAEREEHEEINKIKESLHDLVIREGLELNAKTYYILGTCAVYKGQADSAEAYFKKSLEISLKDDHKENICHAILGLSIAYRMQQKYELALKEIYNLNIFLQVLDIPELRIASANSNARILMDLKKFEQALDVLWGAYEEVKTIKNLGISIYLMANIGIVLFELGQKDAAKIYLNLAAKSIDPSSNNFLLKNVKNYLEQLDNNGGSDTDLVFDLENHAIIERSLGKIDFKNQFILLDLLKLFISNKGQIFSKEYLVEHVWKQDYNPDVHDNKIYVTIKRLRKMIEPDYDKPKYIFRAKNGYYLNKSAKVELSESRAEGAL</sequence>
<dbReference type="InterPro" id="IPR019734">
    <property type="entry name" value="TPR_rpt"/>
</dbReference>
<dbReference type="STRING" id="1184267.A11Q_175"/>
<keyword evidence="1" id="KW-0677">Repeat</keyword>
<dbReference type="GO" id="GO:0003677">
    <property type="term" value="F:DNA binding"/>
    <property type="evidence" value="ECO:0007669"/>
    <property type="project" value="UniProtKB-UniRule"/>
</dbReference>
<feature type="domain" description="OmpR/PhoB-type" evidence="6">
    <location>
        <begin position="250"/>
        <end position="358"/>
    </location>
</feature>
<dbReference type="SUPFAM" id="SSF48452">
    <property type="entry name" value="TPR-like"/>
    <property type="match status" value="2"/>
</dbReference>
<dbReference type="GO" id="GO:0000160">
    <property type="term" value="P:phosphorelay signal transduction system"/>
    <property type="evidence" value="ECO:0007669"/>
    <property type="project" value="InterPro"/>
</dbReference>
<feature type="repeat" description="TPR" evidence="4">
    <location>
        <begin position="84"/>
        <end position="117"/>
    </location>
</feature>
<evidence type="ECO:0000259" key="6">
    <source>
        <dbReference type="PROSITE" id="PS51755"/>
    </source>
</evidence>
<evidence type="ECO:0000256" key="1">
    <source>
        <dbReference type="ARBA" id="ARBA00022737"/>
    </source>
</evidence>
<dbReference type="EMBL" id="CP003537">
    <property type="protein sequence ID" value="AGH94395.1"/>
    <property type="molecule type" value="Genomic_DNA"/>
</dbReference>
<dbReference type="Gene3D" id="1.10.10.10">
    <property type="entry name" value="Winged helix-like DNA-binding domain superfamily/Winged helix DNA-binding domain"/>
    <property type="match status" value="1"/>
</dbReference>
<evidence type="ECO:0000256" key="4">
    <source>
        <dbReference type="PROSITE-ProRule" id="PRU00339"/>
    </source>
</evidence>
<proteinExistence type="predicted"/>
<dbReference type="InterPro" id="IPR016032">
    <property type="entry name" value="Sig_transdc_resp-reg_C-effctor"/>
</dbReference>
<dbReference type="PROSITE" id="PS51755">
    <property type="entry name" value="OMPR_PHOB"/>
    <property type="match status" value="1"/>
</dbReference>
<evidence type="ECO:0000313" key="8">
    <source>
        <dbReference type="Proteomes" id="UP000012040"/>
    </source>
</evidence>